<dbReference type="Proteomes" id="UP000265618">
    <property type="component" value="Unassembled WGS sequence"/>
</dbReference>
<feature type="region of interest" description="Disordered" evidence="1">
    <location>
        <begin position="14"/>
        <end position="43"/>
    </location>
</feature>
<evidence type="ECO:0000256" key="1">
    <source>
        <dbReference type="SAM" id="MobiDB-lite"/>
    </source>
</evidence>
<feature type="non-terminal residue" evidence="2">
    <location>
        <position position="108"/>
    </location>
</feature>
<reference evidence="2 3" key="1">
    <citation type="journal article" date="2018" name="PLoS ONE">
        <title>The draft genome of Kipferlia bialata reveals reductive genome evolution in fornicate parasites.</title>
        <authorList>
            <person name="Tanifuji G."/>
            <person name="Takabayashi S."/>
            <person name="Kume K."/>
            <person name="Takagi M."/>
            <person name="Nakayama T."/>
            <person name="Kamikawa R."/>
            <person name="Inagaki Y."/>
            <person name="Hashimoto T."/>
        </authorList>
    </citation>
    <scope>NUCLEOTIDE SEQUENCE [LARGE SCALE GENOMIC DNA]</scope>
    <source>
        <strain evidence="2">NY0173</strain>
    </source>
</reference>
<name>A0A9K3GPM4_9EUKA</name>
<feature type="region of interest" description="Disordered" evidence="1">
    <location>
        <begin position="72"/>
        <end position="108"/>
    </location>
</feature>
<evidence type="ECO:0000313" key="2">
    <source>
        <dbReference type="EMBL" id="GIQ90075.1"/>
    </source>
</evidence>
<comment type="caution">
    <text evidence="2">The sequence shown here is derived from an EMBL/GenBank/DDBJ whole genome shotgun (WGS) entry which is preliminary data.</text>
</comment>
<dbReference type="AlphaFoldDB" id="A0A9K3GPM4"/>
<accession>A0A9K3GPM4</accession>
<sequence>RTVCAVEAEMKRAMARPRTEKKEEASHRGTYKNTYFDDQGNERGRLYVQQDDMNNLNLRKFDALKAEKRRYKGAQKAAHKAEREAQMEARAEAEAADVSRQRDEALGK</sequence>
<evidence type="ECO:0000313" key="3">
    <source>
        <dbReference type="Proteomes" id="UP000265618"/>
    </source>
</evidence>
<dbReference type="EMBL" id="BDIP01005734">
    <property type="protein sequence ID" value="GIQ90075.1"/>
    <property type="molecule type" value="Genomic_DNA"/>
</dbReference>
<proteinExistence type="predicted"/>
<organism evidence="2 3">
    <name type="scientific">Kipferlia bialata</name>
    <dbReference type="NCBI Taxonomy" id="797122"/>
    <lineage>
        <taxon>Eukaryota</taxon>
        <taxon>Metamonada</taxon>
        <taxon>Carpediemonas-like organisms</taxon>
        <taxon>Kipferlia</taxon>
    </lineage>
</organism>
<feature type="compositionally biased region" description="Basic and acidic residues" evidence="1">
    <location>
        <begin position="14"/>
        <end position="27"/>
    </location>
</feature>
<feature type="compositionally biased region" description="Basic and acidic residues" evidence="1">
    <location>
        <begin position="79"/>
        <end position="108"/>
    </location>
</feature>
<protein>
    <submittedName>
        <fullName evidence="2">Uncharacterized protein</fullName>
    </submittedName>
</protein>
<keyword evidence="3" id="KW-1185">Reference proteome</keyword>
<gene>
    <name evidence="2" type="ORF">KIPB_012725</name>
</gene>